<keyword evidence="8" id="KW-0479">Metal-binding</keyword>
<sequence>MLRALNPGRREAETSEENANPILGASGAERAPQRAATQARDCSGVGKPSAVTSSARGRRARGPRGRAADGLRGGQQGGGGGAGRGGGARRRRPRCREGCRAALTPGLEGRVGSLRPLGSEPDDPGGGGIAVLTRRPPRPRPASSEARHAQTCLRQTPPSVPALPWAGAQTPSPRGSSRHSRAPGSRTPGPGSSHSPAMTAAVRASSGPPPDFRRRGHFLRKSQGAALSARLAGGEVAQPVAREPAAAEPARESCLEVMDDKPGTLSENSELLFSFGVIADIQYADLEDGYNFQGNRRRYYRHSLLHLRGAIEHWNTEGRLPCCVLQLGDIIDGYNAQYKASEKSLELVMNTFQMLKVPVHHTWGNHEFYNFSRNYLMNSKLNTKFLEDQIVHHPETVPSEDYYAYHFVPFPHFRFILLDAYDLSVLGVDQSSPKYQQCLKILREHNPNSELNSPQGLSEPQFVQFNGGFSQEQLNWLNEVLTFSDTNQEKVVIVSHLPIYPEASDSVCLAWNYRDALAVIWSHKCVVCFFAGHTHDGGYSEDPFGVHHINLEGVIETAPDSQAFGTVYVYPDKMMLKGRGRVPDRIMNYKKENASQF</sequence>
<dbReference type="GO" id="GO:0046872">
    <property type="term" value="F:metal ion binding"/>
    <property type="evidence" value="ECO:0007669"/>
    <property type="project" value="UniProtKB-KW"/>
</dbReference>
<feature type="compositionally biased region" description="Gly residues" evidence="19">
    <location>
        <begin position="71"/>
        <end position="86"/>
    </location>
</feature>
<dbReference type="PANTHER" id="PTHR16509">
    <property type="match status" value="1"/>
</dbReference>
<evidence type="ECO:0000256" key="14">
    <source>
        <dbReference type="ARBA" id="ARBA00047486"/>
    </source>
</evidence>
<evidence type="ECO:0000256" key="16">
    <source>
        <dbReference type="ARBA" id="ARBA00047894"/>
    </source>
</evidence>
<feature type="region of interest" description="Disordered" evidence="19">
    <location>
        <begin position="1"/>
        <end position="216"/>
    </location>
</feature>
<proteinExistence type="inferred from homology"/>
<gene>
    <name evidence="21" type="primary">ADPRM</name>
</gene>
<accession>A0A8P0NIX1</accession>
<keyword evidence="10" id="KW-0862">Zinc</keyword>
<evidence type="ECO:0000256" key="5">
    <source>
        <dbReference type="ARBA" id="ARBA00012453"/>
    </source>
</evidence>
<evidence type="ECO:0000256" key="1">
    <source>
        <dbReference type="ARBA" id="ARBA00001946"/>
    </source>
</evidence>
<comment type="catalytic activity">
    <reaction evidence="16">
        <text>ADP-D-ribose + H2O = D-ribose 5-phosphate + AMP + 2 H(+)</text>
        <dbReference type="Rhea" id="RHEA:10412"/>
        <dbReference type="ChEBI" id="CHEBI:15377"/>
        <dbReference type="ChEBI" id="CHEBI:15378"/>
        <dbReference type="ChEBI" id="CHEBI:57967"/>
        <dbReference type="ChEBI" id="CHEBI:78346"/>
        <dbReference type="ChEBI" id="CHEBI:456215"/>
        <dbReference type="EC" id="3.6.1.53"/>
    </reaction>
</comment>
<comment type="catalytic activity">
    <reaction evidence="17">
        <text>ADP-D-ribose + H2O = D-ribose 5-phosphate + AMP + 2 H(+)</text>
        <dbReference type="Rhea" id="RHEA:10412"/>
        <dbReference type="ChEBI" id="CHEBI:15377"/>
        <dbReference type="ChEBI" id="CHEBI:15378"/>
        <dbReference type="ChEBI" id="CHEBI:57967"/>
        <dbReference type="ChEBI" id="CHEBI:78346"/>
        <dbReference type="ChEBI" id="CHEBI:456215"/>
        <dbReference type="EC" id="3.6.1.13"/>
    </reaction>
</comment>
<dbReference type="Proteomes" id="UP000002254">
    <property type="component" value="Chromosome 5"/>
</dbReference>
<evidence type="ECO:0000256" key="11">
    <source>
        <dbReference type="ARBA" id="ARBA00022990"/>
    </source>
</evidence>
<comment type="subunit">
    <text evidence="3">Monomer.</text>
</comment>
<dbReference type="EC" id="3.6.1.16" evidence="4"/>
<evidence type="ECO:0000256" key="4">
    <source>
        <dbReference type="ARBA" id="ARBA00012443"/>
    </source>
</evidence>
<reference evidence="21 22" key="1">
    <citation type="journal article" date="2005" name="Nature">
        <title>Genome sequence, comparative analysis and haplotype structure of the domestic dog.</title>
        <authorList>
            <consortium name="Broad Sequencing Platform"/>
            <person name="Lindblad-Toh K."/>
            <person name="Wade C.M."/>
            <person name="Mikkelsen T.S."/>
            <person name="Karlsson E.K."/>
            <person name="Jaffe D.B."/>
            <person name="Kamal M."/>
            <person name="Clamp M."/>
            <person name="Chang J.L."/>
            <person name="Kulbokas E.J. III"/>
            <person name="Zody M.C."/>
            <person name="Mauceli E."/>
            <person name="Xie X."/>
            <person name="Breen M."/>
            <person name="Wayne R.K."/>
            <person name="Ostrander E.A."/>
            <person name="Ponting C.P."/>
            <person name="Galibert F."/>
            <person name="Smith D.R."/>
            <person name="DeJong P.J."/>
            <person name="Kirkness E."/>
            <person name="Alvarez P."/>
            <person name="Biagi T."/>
            <person name="Brockman W."/>
            <person name="Butler J."/>
            <person name="Chin C.W."/>
            <person name="Cook A."/>
            <person name="Cuff J."/>
            <person name="Daly M.J."/>
            <person name="DeCaprio D."/>
            <person name="Gnerre S."/>
            <person name="Grabherr M."/>
            <person name="Kellis M."/>
            <person name="Kleber M."/>
            <person name="Bardeleben C."/>
            <person name="Goodstadt L."/>
            <person name="Heger A."/>
            <person name="Hitte C."/>
            <person name="Kim L."/>
            <person name="Koepfli K.P."/>
            <person name="Parker H.G."/>
            <person name="Pollinger J.P."/>
            <person name="Searle S.M."/>
            <person name="Sutter N.B."/>
            <person name="Thomas R."/>
            <person name="Webber C."/>
            <person name="Baldwin J."/>
            <person name="Abebe A."/>
            <person name="Abouelleil A."/>
            <person name="Aftuck L."/>
            <person name="Ait-Zahra M."/>
            <person name="Aldredge T."/>
            <person name="Allen N."/>
            <person name="An P."/>
            <person name="Anderson S."/>
            <person name="Antoine C."/>
            <person name="Arachchi H."/>
            <person name="Aslam A."/>
            <person name="Ayotte L."/>
            <person name="Bachantsang P."/>
            <person name="Barry A."/>
            <person name="Bayul T."/>
            <person name="Benamara M."/>
            <person name="Berlin A."/>
            <person name="Bessette D."/>
            <person name="Blitshteyn B."/>
            <person name="Bloom T."/>
            <person name="Blye J."/>
            <person name="Boguslavskiy L."/>
            <person name="Bonnet C."/>
            <person name="Boukhgalter B."/>
            <person name="Brown A."/>
            <person name="Cahill P."/>
            <person name="Calixte N."/>
            <person name="Camarata J."/>
            <person name="Cheshatsang Y."/>
            <person name="Chu J."/>
            <person name="Citroen M."/>
            <person name="Collymore A."/>
            <person name="Cooke P."/>
            <person name="Dawoe T."/>
            <person name="Daza R."/>
            <person name="Decktor K."/>
            <person name="DeGray S."/>
            <person name="Dhargay N."/>
            <person name="Dooley K."/>
            <person name="Dooley K."/>
            <person name="Dorje P."/>
            <person name="Dorjee K."/>
            <person name="Dorris L."/>
            <person name="Duffey N."/>
            <person name="Dupes A."/>
            <person name="Egbiremolen O."/>
            <person name="Elong R."/>
            <person name="Falk J."/>
            <person name="Farina A."/>
            <person name="Faro S."/>
            <person name="Ferguson D."/>
            <person name="Ferreira P."/>
            <person name="Fisher S."/>
            <person name="FitzGerald M."/>
            <person name="Foley K."/>
            <person name="Foley C."/>
            <person name="Franke A."/>
            <person name="Friedrich D."/>
            <person name="Gage D."/>
            <person name="Garber M."/>
            <person name="Gearin G."/>
            <person name="Giannoukos G."/>
            <person name="Goode T."/>
            <person name="Goyette A."/>
            <person name="Graham J."/>
            <person name="Grandbois E."/>
            <person name="Gyaltsen K."/>
            <person name="Hafez N."/>
            <person name="Hagopian D."/>
            <person name="Hagos B."/>
            <person name="Hall J."/>
            <person name="Healy C."/>
            <person name="Hegarty R."/>
            <person name="Honan T."/>
            <person name="Horn A."/>
            <person name="Houde N."/>
            <person name="Hughes L."/>
            <person name="Hunnicutt L."/>
            <person name="Husby M."/>
            <person name="Jester B."/>
            <person name="Jones C."/>
            <person name="Kamat A."/>
            <person name="Kanga B."/>
            <person name="Kells C."/>
            <person name="Khazanovich D."/>
            <person name="Kieu A.C."/>
            <person name="Kisner P."/>
            <person name="Kumar M."/>
            <person name="Lance K."/>
            <person name="Landers T."/>
            <person name="Lara M."/>
            <person name="Lee W."/>
            <person name="Leger J.P."/>
            <person name="Lennon N."/>
            <person name="Leuper L."/>
            <person name="LeVine S."/>
            <person name="Liu J."/>
            <person name="Liu X."/>
            <person name="Lokyitsang Y."/>
            <person name="Lokyitsang T."/>
            <person name="Lui A."/>
            <person name="Macdonald J."/>
            <person name="Major J."/>
            <person name="Marabella R."/>
            <person name="Maru K."/>
            <person name="Matthews C."/>
            <person name="McDonough S."/>
            <person name="Mehta T."/>
            <person name="Meldrim J."/>
            <person name="Melnikov A."/>
            <person name="Meneus L."/>
            <person name="Mihalev A."/>
            <person name="Mihova T."/>
            <person name="Miller K."/>
            <person name="Mittelman R."/>
            <person name="Mlenga V."/>
            <person name="Mulrain L."/>
            <person name="Munson G."/>
            <person name="Navidi A."/>
            <person name="Naylor J."/>
            <person name="Nguyen T."/>
            <person name="Nguyen N."/>
            <person name="Nguyen C."/>
            <person name="Nguyen T."/>
            <person name="Nicol R."/>
            <person name="Norbu N."/>
            <person name="Norbu C."/>
            <person name="Novod N."/>
            <person name="Nyima T."/>
            <person name="Olandt P."/>
            <person name="O'Neill B."/>
            <person name="O'Neill K."/>
            <person name="Osman S."/>
            <person name="Oyono L."/>
            <person name="Patti C."/>
            <person name="Perrin D."/>
            <person name="Phunkhang P."/>
            <person name="Pierre F."/>
            <person name="Priest M."/>
            <person name="Rachupka A."/>
            <person name="Raghuraman S."/>
            <person name="Rameau R."/>
            <person name="Ray V."/>
            <person name="Raymond C."/>
            <person name="Rege F."/>
            <person name="Rise C."/>
            <person name="Rogers J."/>
            <person name="Rogov P."/>
            <person name="Sahalie J."/>
            <person name="Settipalli S."/>
            <person name="Sharpe T."/>
            <person name="Shea T."/>
            <person name="Sheehan M."/>
            <person name="Sherpa N."/>
            <person name="Shi J."/>
            <person name="Shih D."/>
            <person name="Sloan J."/>
            <person name="Smith C."/>
            <person name="Sparrow T."/>
            <person name="Stalker J."/>
            <person name="Stange-Thomann N."/>
            <person name="Stavropoulos S."/>
            <person name="Stone C."/>
            <person name="Stone S."/>
            <person name="Sykes S."/>
            <person name="Tchuinga P."/>
            <person name="Tenzing P."/>
            <person name="Tesfaye S."/>
            <person name="Thoulutsang D."/>
            <person name="Thoulutsang Y."/>
            <person name="Topham K."/>
            <person name="Topping I."/>
            <person name="Tsamla T."/>
            <person name="Vassiliev H."/>
            <person name="Venkataraman V."/>
            <person name="Vo A."/>
            <person name="Wangchuk T."/>
            <person name="Wangdi T."/>
            <person name="Weiand M."/>
            <person name="Wilkinson J."/>
            <person name="Wilson A."/>
            <person name="Yadav S."/>
            <person name="Yang S."/>
            <person name="Yang X."/>
            <person name="Young G."/>
            <person name="Yu Q."/>
            <person name="Zainoun J."/>
            <person name="Zembek L."/>
            <person name="Zimmer A."/>
            <person name="Lander E.S."/>
        </authorList>
    </citation>
    <scope>NUCLEOTIDE SEQUENCE [LARGE SCALE GENOMIC DNA]</scope>
    <source>
        <strain evidence="21">Boxer</strain>
    </source>
</reference>
<evidence type="ECO:0000256" key="15">
    <source>
        <dbReference type="ARBA" id="ARBA00047636"/>
    </source>
</evidence>
<evidence type="ECO:0000313" key="21">
    <source>
        <dbReference type="Ensembl" id="ENSCAFP00000025935.4"/>
    </source>
</evidence>
<keyword evidence="11" id="KW-0007">Acetylation</keyword>
<evidence type="ECO:0000259" key="20">
    <source>
        <dbReference type="Pfam" id="PF00149"/>
    </source>
</evidence>
<comment type="catalytic activity">
    <reaction evidence="15">
        <text>CDP-choline + H2O = phosphocholine + CMP + 2 H(+)</text>
        <dbReference type="Rhea" id="RHEA:32487"/>
        <dbReference type="ChEBI" id="CHEBI:15377"/>
        <dbReference type="ChEBI" id="CHEBI:15378"/>
        <dbReference type="ChEBI" id="CHEBI:58779"/>
        <dbReference type="ChEBI" id="CHEBI:60377"/>
        <dbReference type="ChEBI" id="CHEBI:295975"/>
        <dbReference type="EC" id="3.6.1.53"/>
    </reaction>
</comment>
<feature type="domain" description="Calcineurin-like phosphoesterase" evidence="20">
    <location>
        <begin position="324"/>
        <end position="536"/>
    </location>
</feature>
<dbReference type="FunFam" id="3.60.21.10:FF:000067">
    <property type="entry name" value="Manganese-dependent ADP-ribose/CDP-alcohol diphosphatase"/>
    <property type="match status" value="1"/>
</dbReference>
<comment type="cofactor">
    <cofactor evidence="1">
        <name>Mg(2+)</name>
        <dbReference type="ChEBI" id="CHEBI:18420"/>
    </cofactor>
</comment>
<evidence type="ECO:0000256" key="6">
    <source>
        <dbReference type="ARBA" id="ARBA00012529"/>
    </source>
</evidence>
<evidence type="ECO:0000256" key="19">
    <source>
        <dbReference type="SAM" id="MobiDB-lite"/>
    </source>
</evidence>
<dbReference type="EC" id="3.6.1.13" evidence="5"/>
<dbReference type="AlphaFoldDB" id="A0A8P0NIX1"/>
<keyword evidence="9" id="KW-0378">Hydrolase</keyword>
<evidence type="ECO:0000256" key="17">
    <source>
        <dbReference type="ARBA" id="ARBA00049546"/>
    </source>
</evidence>
<evidence type="ECO:0000256" key="10">
    <source>
        <dbReference type="ARBA" id="ARBA00022833"/>
    </source>
</evidence>
<evidence type="ECO:0000256" key="7">
    <source>
        <dbReference type="ARBA" id="ARBA00016378"/>
    </source>
</evidence>
<comment type="function">
    <text evidence="18">Hydrolyzes ADP-ribose, IDP-ribose, CDP-glycerol, CDP-choline and CDP-ethanolamine, but not other non-reducing ADP-sugars or CDP-glucose. May be involved in immune cell signaling as suggested by the second-messenger role of ADP-ribose, which activates TRPM2 as a mediator of oxidative/nitrosative stress.</text>
</comment>
<dbReference type="GO" id="GO:0047631">
    <property type="term" value="F:ADP-ribose diphosphatase activity"/>
    <property type="evidence" value="ECO:0007669"/>
    <property type="project" value="UniProtKB-EC"/>
</dbReference>
<evidence type="ECO:0000256" key="13">
    <source>
        <dbReference type="ARBA" id="ARBA00032579"/>
    </source>
</evidence>
<dbReference type="Ensembl" id="ENSCAFT00000027888.4">
    <property type="protein sequence ID" value="ENSCAFP00000025935.4"/>
    <property type="gene ID" value="ENSCAFG00000017595.4"/>
</dbReference>
<dbReference type="InterPro" id="IPR004843">
    <property type="entry name" value="Calcineurin-like_PHP"/>
</dbReference>
<evidence type="ECO:0000256" key="8">
    <source>
        <dbReference type="ARBA" id="ARBA00022723"/>
    </source>
</evidence>
<evidence type="ECO:0000256" key="9">
    <source>
        <dbReference type="ARBA" id="ARBA00022801"/>
    </source>
</evidence>
<organism evidence="21 22">
    <name type="scientific">Canis lupus familiaris</name>
    <name type="common">Dog</name>
    <name type="synonym">Canis familiaris</name>
    <dbReference type="NCBI Taxonomy" id="9615"/>
    <lineage>
        <taxon>Eukaryota</taxon>
        <taxon>Metazoa</taxon>
        <taxon>Chordata</taxon>
        <taxon>Craniata</taxon>
        <taxon>Vertebrata</taxon>
        <taxon>Euteleostomi</taxon>
        <taxon>Mammalia</taxon>
        <taxon>Eutheria</taxon>
        <taxon>Laurasiatheria</taxon>
        <taxon>Carnivora</taxon>
        <taxon>Caniformia</taxon>
        <taxon>Canidae</taxon>
        <taxon>Canis</taxon>
    </lineage>
</organism>
<dbReference type="PANTHER" id="PTHR16509:SF1">
    <property type="entry name" value="MANGANESE-DEPENDENT ADP-RIBOSE_CDP-ALCOHOL DIPHOSPHATASE"/>
    <property type="match status" value="1"/>
</dbReference>
<name>A0A8P0NIX1_CANLF</name>
<dbReference type="SUPFAM" id="SSF56300">
    <property type="entry name" value="Metallo-dependent phosphatases"/>
    <property type="match status" value="1"/>
</dbReference>
<dbReference type="InterPro" id="IPR041869">
    <property type="entry name" value="MPP_ADPRM"/>
</dbReference>
<evidence type="ECO:0000256" key="18">
    <source>
        <dbReference type="ARBA" id="ARBA00057035"/>
    </source>
</evidence>
<dbReference type="InterPro" id="IPR029052">
    <property type="entry name" value="Metallo-depent_PP-like"/>
</dbReference>
<evidence type="ECO:0000256" key="12">
    <source>
        <dbReference type="ARBA" id="ARBA00030848"/>
    </source>
</evidence>
<evidence type="ECO:0000313" key="22">
    <source>
        <dbReference type="Proteomes" id="UP000002254"/>
    </source>
</evidence>
<dbReference type="EC" id="3.6.1.53" evidence="6"/>
<protein>
    <recommendedName>
        <fullName evidence="7">Manganese-dependent ADP-ribose/CDP-alcohol diphosphatase</fullName>
        <ecNumber evidence="5">3.6.1.13</ecNumber>
        <ecNumber evidence="4">3.6.1.16</ecNumber>
        <ecNumber evidence="6">3.6.1.53</ecNumber>
    </recommendedName>
    <alternativeName>
        <fullName evidence="13">ADPRibase-Mn</fullName>
    </alternativeName>
    <alternativeName>
        <fullName evidence="12">CDP-choline phosphohydrolase</fullName>
    </alternativeName>
</protein>
<comment type="similarity">
    <text evidence="2">Belongs to the ADPRibase-Mn family.</text>
</comment>
<dbReference type="Pfam" id="PF00149">
    <property type="entry name" value="Metallophos"/>
    <property type="match status" value="1"/>
</dbReference>
<dbReference type="OrthoDB" id="9675250at2759"/>
<evidence type="ECO:0000256" key="3">
    <source>
        <dbReference type="ARBA" id="ARBA00011245"/>
    </source>
</evidence>
<dbReference type="Gene3D" id="3.60.21.10">
    <property type="match status" value="1"/>
</dbReference>
<reference evidence="21" key="2">
    <citation type="submission" date="2025-08" db="UniProtKB">
        <authorList>
            <consortium name="Ensembl"/>
        </authorList>
    </citation>
    <scope>IDENTIFICATION</scope>
</reference>
<dbReference type="GO" id="GO:0047734">
    <property type="term" value="F:CDP-glycerol diphosphatase activity"/>
    <property type="evidence" value="ECO:0007669"/>
    <property type="project" value="UniProtKB-EC"/>
</dbReference>
<comment type="catalytic activity">
    <reaction evidence="14">
        <text>CDP-glycerol + H2O = sn-glycerol 3-phosphate + CMP + 2 H(+)</text>
        <dbReference type="Rhea" id="RHEA:21692"/>
        <dbReference type="ChEBI" id="CHEBI:15377"/>
        <dbReference type="ChEBI" id="CHEBI:15378"/>
        <dbReference type="ChEBI" id="CHEBI:57597"/>
        <dbReference type="ChEBI" id="CHEBI:58311"/>
        <dbReference type="ChEBI" id="CHEBI:60377"/>
        <dbReference type="EC" id="3.6.1.16"/>
    </reaction>
</comment>
<evidence type="ECO:0000256" key="2">
    <source>
        <dbReference type="ARBA" id="ARBA00006362"/>
    </source>
</evidence>
<dbReference type="CDD" id="cd07396">
    <property type="entry name" value="MPP_Nbla03831"/>
    <property type="match status" value="1"/>
</dbReference>
<dbReference type="FunCoup" id="A0A8P0NIX1">
    <property type="interactions" value="373"/>
</dbReference>